<dbReference type="EMBL" id="JBAWSV010000004">
    <property type="protein sequence ID" value="MEI4830578.1"/>
    <property type="molecule type" value="Genomic_DNA"/>
</dbReference>
<accession>A0ABU8G027</accession>
<dbReference type="Proteomes" id="UP001367922">
    <property type="component" value="Unassembled WGS sequence"/>
</dbReference>
<keyword evidence="3" id="KW-1185">Reference proteome</keyword>
<dbReference type="RefSeq" id="WP_336482897.1">
    <property type="nucleotide sequence ID" value="NZ_JBAWSV010000004.1"/>
</dbReference>
<organism evidence="2 3">
    <name type="scientific">Bacillus yunxiaonensis</name>
    <dbReference type="NCBI Taxonomy" id="3127665"/>
    <lineage>
        <taxon>Bacteria</taxon>
        <taxon>Bacillati</taxon>
        <taxon>Bacillota</taxon>
        <taxon>Bacilli</taxon>
        <taxon>Bacillales</taxon>
        <taxon>Bacillaceae</taxon>
        <taxon>Bacillus</taxon>
    </lineage>
</organism>
<reference evidence="2 3" key="1">
    <citation type="submission" date="2024-01" db="EMBL/GenBank/DDBJ databases">
        <title>Seven novel Bacillus-like species.</title>
        <authorList>
            <person name="Liu G."/>
        </authorList>
    </citation>
    <scope>NUCLEOTIDE SEQUENCE [LARGE SCALE GENOMIC DNA]</scope>
    <source>
        <strain evidence="2 3">FJAT-53711</strain>
    </source>
</reference>
<evidence type="ECO:0000313" key="3">
    <source>
        <dbReference type="Proteomes" id="UP001367922"/>
    </source>
</evidence>
<evidence type="ECO:0008006" key="4">
    <source>
        <dbReference type="Google" id="ProtNLM"/>
    </source>
</evidence>
<gene>
    <name evidence="2" type="ORF">WAX78_14065</name>
</gene>
<protein>
    <recommendedName>
        <fullName evidence="4">Flagellar protein FlgN</fullName>
    </recommendedName>
</protein>
<name>A0ABU8G027_9BACI</name>
<evidence type="ECO:0000313" key="2">
    <source>
        <dbReference type="EMBL" id="MEI4830578.1"/>
    </source>
</evidence>
<keyword evidence="1" id="KW-0175">Coiled coil</keyword>
<feature type="coiled-coil region" evidence="1">
    <location>
        <begin position="85"/>
        <end position="112"/>
    </location>
</feature>
<proteinExistence type="predicted"/>
<evidence type="ECO:0000256" key="1">
    <source>
        <dbReference type="SAM" id="Coils"/>
    </source>
</evidence>
<sequence>MYTKLYEQLMEIKDTYENISAFGEQIYEYLQQKKVTDVQSLHVKQLQHIEQAKQLSLRFQEMIENDCKEKGISIIKVRSLFSYFSEEEIKKMEELQKILTDLEKNTKTILSKNQYYLNVLLKTTESMVDSVSEFNLERNQNSQIFMNELL</sequence>
<comment type="caution">
    <text evidence="2">The sequence shown here is derived from an EMBL/GenBank/DDBJ whole genome shotgun (WGS) entry which is preliminary data.</text>
</comment>